<dbReference type="InterPro" id="IPR024047">
    <property type="entry name" value="MM3350-like_sf"/>
</dbReference>
<dbReference type="Pfam" id="PF07929">
    <property type="entry name" value="PRiA4_ORF3"/>
    <property type="match status" value="1"/>
</dbReference>
<dbReference type="PANTHER" id="PTHR41878:SF1">
    <property type="entry name" value="TNPR PROTEIN"/>
    <property type="match status" value="1"/>
</dbReference>
<organism evidence="2 3">
    <name type="scientific">Domibacillus aminovorans</name>
    <dbReference type="NCBI Taxonomy" id="29332"/>
    <lineage>
        <taxon>Bacteria</taxon>
        <taxon>Bacillati</taxon>
        <taxon>Bacillota</taxon>
        <taxon>Bacilli</taxon>
        <taxon>Bacillales</taxon>
        <taxon>Bacillaceae</taxon>
        <taxon>Domibacillus</taxon>
    </lineage>
</organism>
<dbReference type="AlphaFoldDB" id="A0A177L2J5"/>
<dbReference type="PANTHER" id="PTHR41878">
    <property type="entry name" value="LEXA REPRESSOR-RELATED"/>
    <property type="match status" value="1"/>
</dbReference>
<dbReference type="Proteomes" id="UP000076935">
    <property type="component" value="Unassembled WGS sequence"/>
</dbReference>
<proteinExistence type="predicted"/>
<feature type="domain" description="Plasmid pRiA4b Orf3-like" evidence="1">
    <location>
        <begin position="2"/>
        <end position="196"/>
    </location>
</feature>
<keyword evidence="3" id="KW-1185">Reference proteome</keyword>
<gene>
    <name evidence="2" type="ORF">AWH49_18140</name>
</gene>
<evidence type="ECO:0000313" key="3">
    <source>
        <dbReference type="Proteomes" id="UP000076935"/>
    </source>
</evidence>
<name>A0A177L2J5_9BACI</name>
<dbReference type="InterPro" id="IPR012912">
    <property type="entry name" value="Plasmid_pRiA4b_Orf3-like"/>
</dbReference>
<evidence type="ECO:0000313" key="2">
    <source>
        <dbReference type="EMBL" id="OAH59879.1"/>
    </source>
</evidence>
<accession>A0A177L2J5</accession>
<evidence type="ECO:0000259" key="1">
    <source>
        <dbReference type="Pfam" id="PF07929"/>
    </source>
</evidence>
<sequence>MKAYQLLITLKHINPAVWRRILIPAETNFKRLHDTIQFAMGWQDYHLHQFEIDYADKPFTLRIVEDDEMYEEHLFRQKAFLSNPPPENDKFYEFEKRVMMIEMRKARTTKLPKYLEKYSEVLYTYDYGDNWEHSVKLEKIVEDYSYGHPVLLEGEGACPPEDVGGPGGYEEFLKAWHDPSHPDHEHMRVWGESQWFQELNIQKTNEVMENVLKLKKVK</sequence>
<dbReference type="RefSeq" id="WP_063966395.1">
    <property type="nucleotide sequence ID" value="NZ_JBCNAN010000030.1"/>
</dbReference>
<dbReference type="SUPFAM" id="SSF159941">
    <property type="entry name" value="MM3350-like"/>
    <property type="match status" value="1"/>
</dbReference>
<reference evidence="2 3" key="1">
    <citation type="submission" date="2016-01" db="EMBL/GenBank/DDBJ databases">
        <title>Investigation of taxonomic status of Bacillus aminovorans.</title>
        <authorList>
            <person name="Verma A."/>
            <person name="Pal Y."/>
            <person name="Krishnamurthi S."/>
        </authorList>
    </citation>
    <scope>NUCLEOTIDE SEQUENCE [LARGE SCALE GENOMIC DNA]</scope>
    <source>
        <strain evidence="2 3">DSM 1314</strain>
    </source>
</reference>
<dbReference type="EMBL" id="LQWY01000054">
    <property type="protein sequence ID" value="OAH59879.1"/>
    <property type="molecule type" value="Genomic_DNA"/>
</dbReference>
<comment type="caution">
    <text evidence="2">The sequence shown here is derived from an EMBL/GenBank/DDBJ whole genome shotgun (WGS) entry which is preliminary data.</text>
</comment>
<dbReference type="Gene3D" id="3.10.290.30">
    <property type="entry name" value="MM3350-like"/>
    <property type="match status" value="1"/>
</dbReference>
<protein>
    <recommendedName>
        <fullName evidence="1">Plasmid pRiA4b Orf3-like domain-containing protein</fullName>
    </recommendedName>
</protein>